<comment type="caution">
    <text evidence="6">The sequence shown here is derived from an EMBL/GenBank/DDBJ whole genome shotgun (WGS) entry which is preliminary data.</text>
</comment>
<dbReference type="Proteomes" id="UP001206206">
    <property type="component" value="Unassembled WGS sequence"/>
</dbReference>
<comment type="similarity">
    <text evidence="1">Belongs to the HIBADH-related family.</text>
</comment>
<dbReference type="RefSeq" id="WP_255932709.1">
    <property type="nucleotide sequence ID" value="NZ_JANFNH010000068.1"/>
</dbReference>
<keyword evidence="7" id="KW-1185">Reference proteome</keyword>
<name>A0ABT1PMA1_9ACTN</name>
<reference evidence="6 7" key="1">
    <citation type="submission" date="2022-06" db="EMBL/GenBank/DDBJ databases">
        <title>Draft genome sequence of type strain Streptomyces rubrisoli DSM 42083.</title>
        <authorList>
            <person name="Duangmal K."/>
            <person name="Klaysubun C."/>
        </authorList>
    </citation>
    <scope>NUCLEOTIDE SEQUENCE [LARGE SCALE GENOMIC DNA]</scope>
    <source>
        <strain evidence="6 7">DSM 42083</strain>
    </source>
</reference>
<dbReference type="Pfam" id="PF14833">
    <property type="entry name" value="NAD_binding_11"/>
    <property type="match status" value="1"/>
</dbReference>
<dbReference type="Gene3D" id="1.10.1040.10">
    <property type="entry name" value="N-(1-d-carboxylethyl)-l-norvaline Dehydrogenase, domain 2"/>
    <property type="match status" value="1"/>
</dbReference>
<dbReference type="EMBL" id="JANFNH010000068">
    <property type="protein sequence ID" value="MCQ4046467.1"/>
    <property type="molecule type" value="Genomic_DNA"/>
</dbReference>
<evidence type="ECO:0000313" key="6">
    <source>
        <dbReference type="EMBL" id="MCQ4046467.1"/>
    </source>
</evidence>
<dbReference type="InterPro" id="IPR036291">
    <property type="entry name" value="NAD(P)-bd_dom_sf"/>
</dbReference>
<dbReference type="PANTHER" id="PTHR43580:SF2">
    <property type="entry name" value="CYTOKINE-LIKE NUCLEAR FACTOR N-PAC"/>
    <property type="match status" value="1"/>
</dbReference>
<organism evidence="6 7">
    <name type="scientific">Streptantibioticus rubrisoli</name>
    <dbReference type="NCBI Taxonomy" id="1387313"/>
    <lineage>
        <taxon>Bacteria</taxon>
        <taxon>Bacillati</taxon>
        <taxon>Actinomycetota</taxon>
        <taxon>Actinomycetes</taxon>
        <taxon>Kitasatosporales</taxon>
        <taxon>Streptomycetaceae</taxon>
        <taxon>Streptantibioticus</taxon>
    </lineage>
</organism>
<dbReference type="InterPro" id="IPR013328">
    <property type="entry name" value="6PGD_dom2"/>
</dbReference>
<dbReference type="InterPro" id="IPR051265">
    <property type="entry name" value="HIBADH-related_NP60_sf"/>
</dbReference>
<accession>A0ABT1PMA1</accession>
<gene>
    <name evidence="6" type="ORF">NON19_31550</name>
</gene>
<evidence type="ECO:0000256" key="2">
    <source>
        <dbReference type="ARBA" id="ARBA00023002"/>
    </source>
</evidence>
<proteinExistence type="inferred from homology"/>
<evidence type="ECO:0000259" key="5">
    <source>
        <dbReference type="Pfam" id="PF14833"/>
    </source>
</evidence>
<feature type="domain" description="3-hydroxyisobutyrate dehydrogenase-like NAD-binding" evidence="5">
    <location>
        <begin position="168"/>
        <end position="283"/>
    </location>
</feature>
<dbReference type="Pfam" id="PF03446">
    <property type="entry name" value="NAD_binding_2"/>
    <property type="match status" value="1"/>
</dbReference>
<keyword evidence="2" id="KW-0560">Oxidoreductase</keyword>
<dbReference type="InterPro" id="IPR006115">
    <property type="entry name" value="6PGDH_NADP-bd"/>
</dbReference>
<evidence type="ECO:0000313" key="7">
    <source>
        <dbReference type="Proteomes" id="UP001206206"/>
    </source>
</evidence>
<evidence type="ECO:0000256" key="3">
    <source>
        <dbReference type="ARBA" id="ARBA00023027"/>
    </source>
</evidence>
<dbReference type="PIRSF" id="PIRSF000103">
    <property type="entry name" value="HIBADH"/>
    <property type="match status" value="1"/>
</dbReference>
<keyword evidence="3" id="KW-0520">NAD</keyword>
<dbReference type="SUPFAM" id="SSF51735">
    <property type="entry name" value="NAD(P)-binding Rossmann-fold domains"/>
    <property type="match status" value="1"/>
</dbReference>
<dbReference type="Gene3D" id="3.40.50.720">
    <property type="entry name" value="NAD(P)-binding Rossmann-like Domain"/>
    <property type="match status" value="1"/>
</dbReference>
<feature type="domain" description="6-phosphogluconate dehydrogenase NADP-binding" evidence="4">
    <location>
        <begin position="7"/>
        <end position="160"/>
    </location>
</feature>
<dbReference type="InterPro" id="IPR015815">
    <property type="entry name" value="HIBADH-related"/>
</dbReference>
<dbReference type="InterPro" id="IPR008927">
    <property type="entry name" value="6-PGluconate_DH-like_C_sf"/>
</dbReference>
<evidence type="ECO:0000259" key="4">
    <source>
        <dbReference type="Pfam" id="PF03446"/>
    </source>
</evidence>
<dbReference type="SUPFAM" id="SSF48179">
    <property type="entry name" value="6-phosphogluconate dehydrogenase C-terminal domain-like"/>
    <property type="match status" value="1"/>
</dbReference>
<dbReference type="InterPro" id="IPR029154">
    <property type="entry name" value="HIBADH-like_NADP-bd"/>
</dbReference>
<protein>
    <submittedName>
        <fullName evidence="6">NAD(P)-dependent oxidoreductase</fullName>
    </submittedName>
</protein>
<evidence type="ECO:0000256" key="1">
    <source>
        <dbReference type="ARBA" id="ARBA00009080"/>
    </source>
</evidence>
<sequence>MADTISVAVLGTGTMGAPMARNLLRDGHTVRVWNRTRSRAEPLAADGAYVADDPADAVRGVDAVLTILLDGPSVLDAMRAAAPELRRGTVWLQSSTVGPAALAPLADLAAEHGTYFVDSPVLGTKAPAEQGQLQVLAAGPQAARPIADQVFDAIGSRTLWLAENGAEGAASKLKLVFNNWVLAVINGTAETLALAKGLGVDPQHFLDSLDGTLLDSGYLRMKAKAILEEDYEPSFTVSAAIKDARLIAEAAEQAGVRLDLAPAGVERLRRAESQGHGAKDGAASYLASFEG</sequence>
<dbReference type="PANTHER" id="PTHR43580">
    <property type="entry name" value="OXIDOREDUCTASE GLYR1-RELATED"/>
    <property type="match status" value="1"/>
</dbReference>